<reference evidence="1 2" key="1">
    <citation type="submission" date="2023-09" db="EMBL/GenBank/DDBJ databases">
        <title>Multi-omics analysis of a traditional fermented food reveals byproduct-associated fungal strains for waste-to-food upcycling.</title>
        <authorList>
            <consortium name="Lawrence Berkeley National Laboratory"/>
            <person name="Rekdal V.M."/>
            <person name="Villalobos-Escobedo J.M."/>
            <person name="Rodriguez-Valeron N."/>
            <person name="Garcia M.O."/>
            <person name="Vasquez D.P."/>
            <person name="Damayanti I."/>
            <person name="Sorensen P.M."/>
            <person name="Baidoo E.E."/>
            <person name="De Carvalho A.C."/>
            <person name="Riley R."/>
            <person name="Lipzen A."/>
            <person name="He G."/>
            <person name="Yan M."/>
            <person name="Haridas S."/>
            <person name="Daum C."/>
            <person name="Yoshinaga Y."/>
            <person name="Ng V."/>
            <person name="Grigoriev I.V."/>
            <person name="Munk R."/>
            <person name="Nuraida L."/>
            <person name="Wijaya C.H."/>
            <person name="Morales P.-C."/>
            <person name="Keasling J.D."/>
        </authorList>
    </citation>
    <scope>NUCLEOTIDE SEQUENCE [LARGE SCALE GENOMIC DNA]</scope>
    <source>
        <strain evidence="1 2">FGSC 2613</strain>
    </source>
</reference>
<evidence type="ECO:0000313" key="1">
    <source>
        <dbReference type="EMBL" id="KAL0465011.1"/>
    </source>
</evidence>
<sequence>MTKQNETANPVSWAKINFFKSDWGESVLSASRGGGVKSVHSTPSPVHTEAPGNIPMELWCLELGTPVSAMDY</sequence>
<dbReference type="EMBL" id="JAVLET010000020">
    <property type="protein sequence ID" value="KAL0465011.1"/>
    <property type="molecule type" value="Genomic_DNA"/>
</dbReference>
<comment type="caution">
    <text evidence="1">The sequence shown here is derived from an EMBL/GenBank/DDBJ whole genome shotgun (WGS) entry which is preliminary data.</text>
</comment>
<protein>
    <submittedName>
        <fullName evidence="1">Uncharacterized protein</fullName>
    </submittedName>
</protein>
<accession>A0ABR3CX59</accession>
<evidence type="ECO:0000313" key="2">
    <source>
        <dbReference type="Proteomes" id="UP001451303"/>
    </source>
</evidence>
<proteinExistence type="predicted"/>
<gene>
    <name evidence="1" type="ORF">QR685DRAFT_576550</name>
</gene>
<organism evidence="1 2">
    <name type="scientific">Neurospora intermedia</name>
    <dbReference type="NCBI Taxonomy" id="5142"/>
    <lineage>
        <taxon>Eukaryota</taxon>
        <taxon>Fungi</taxon>
        <taxon>Dikarya</taxon>
        <taxon>Ascomycota</taxon>
        <taxon>Pezizomycotina</taxon>
        <taxon>Sordariomycetes</taxon>
        <taxon>Sordariomycetidae</taxon>
        <taxon>Sordariales</taxon>
        <taxon>Sordariaceae</taxon>
        <taxon>Neurospora</taxon>
    </lineage>
</organism>
<keyword evidence="2" id="KW-1185">Reference proteome</keyword>
<name>A0ABR3CX59_NEUIN</name>
<dbReference type="Proteomes" id="UP001451303">
    <property type="component" value="Unassembled WGS sequence"/>
</dbReference>